<keyword evidence="4" id="KW-0812">Transmembrane</keyword>
<evidence type="ECO:0000256" key="2">
    <source>
        <dbReference type="ARBA" id="ARBA00023136"/>
    </source>
</evidence>
<dbReference type="RefSeq" id="WP_301161856.1">
    <property type="nucleotide sequence ID" value="NZ_JAUHTC010000095.1"/>
</dbReference>
<feature type="compositionally biased region" description="Low complexity" evidence="3">
    <location>
        <begin position="22"/>
        <end position="38"/>
    </location>
</feature>
<evidence type="ECO:0000256" key="3">
    <source>
        <dbReference type="SAM" id="MobiDB-lite"/>
    </source>
</evidence>
<evidence type="ECO:0000256" key="1">
    <source>
        <dbReference type="ARBA" id="ARBA00004370"/>
    </source>
</evidence>
<evidence type="ECO:0000313" key="6">
    <source>
        <dbReference type="Proteomes" id="UP001172687"/>
    </source>
</evidence>
<keyword evidence="4" id="KW-1133">Transmembrane helix</keyword>
<protein>
    <submittedName>
        <fullName evidence="5">Mammalian cell entry protein</fullName>
    </submittedName>
</protein>
<organism evidence="5 6">
    <name type="scientific">Mycolicibacterium austroafricanum</name>
    <name type="common">Mycobacterium austroafricanum</name>
    <dbReference type="NCBI Taxonomy" id="39687"/>
    <lineage>
        <taxon>Bacteria</taxon>
        <taxon>Bacillati</taxon>
        <taxon>Actinomycetota</taxon>
        <taxon>Actinomycetes</taxon>
        <taxon>Mycobacteriales</taxon>
        <taxon>Mycobacteriaceae</taxon>
        <taxon>Mycolicibacterium</taxon>
    </lineage>
</organism>
<sequence length="228" mass="24143">MENQQPDPDDLTDHRPGDDGPADTAAASSDTEAAPPEEAAADRAPSDAEPSGDAARRRSGGWVVAVVAVAAALFIGTAAFTGAALQPLLADRAGAATRMEVARTAAGAVTALWTYTPETIDTLPDRAAEYLSGDFHAQYRKFLEAVLTPNKQAQVSDTTNVVGVGVESLNRRDAVVLVFTNTTATSPMTQNIPSLKYVAYRVSMTRQESRWLVTGMSTVSFMDLTPQI</sequence>
<accession>A0ABT8HM76</accession>
<keyword evidence="2 4" id="KW-0472">Membrane</keyword>
<reference evidence="5" key="1">
    <citation type="submission" date="2023-07" db="EMBL/GenBank/DDBJ databases">
        <title>Degradation of tert-butanol by M. austroafricanum TBA100.</title>
        <authorList>
            <person name="Helbich S."/>
            <person name="Vainshtein Y."/>
        </authorList>
    </citation>
    <scope>NUCLEOTIDE SEQUENCE</scope>
    <source>
        <strain evidence="5">TBA100</strain>
    </source>
</reference>
<comment type="subcellular location">
    <subcellularLocation>
        <location evidence="1">Membrane</location>
    </subcellularLocation>
</comment>
<comment type="caution">
    <text evidence="5">The sequence shown here is derived from an EMBL/GenBank/DDBJ whole genome shotgun (WGS) entry which is preliminary data.</text>
</comment>
<evidence type="ECO:0000313" key="5">
    <source>
        <dbReference type="EMBL" id="MDN4521851.1"/>
    </source>
</evidence>
<feature type="transmembrane region" description="Helical" evidence="4">
    <location>
        <begin position="62"/>
        <end position="85"/>
    </location>
</feature>
<evidence type="ECO:0000256" key="4">
    <source>
        <dbReference type="SAM" id="Phobius"/>
    </source>
</evidence>
<proteinExistence type="predicted"/>
<name>A0ABT8HM76_MYCAO</name>
<dbReference type="PANTHER" id="PTHR37042">
    <property type="entry name" value="OUTER MEMBRANE PROTEIN RV1973"/>
    <property type="match status" value="1"/>
</dbReference>
<feature type="region of interest" description="Disordered" evidence="3">
    <location>
        <begin position="1"/>
        <end position="57"/>
    </location>
</feature>
<dbReference type="Proteomes" id="UP001172687">
    <property type="component" value="Unassembled WGS sequence"/>
</dbReference>
<keyword evidence="6" id="KW-1185">Reference proteome</keyword>
<dbReference type="EMBL" id="JAUHTC010000095">
    <property type="protein sequence ID" value="MDN4521851.1"/>
    <property type="molecule type" value="Genomic_DNA"/>
</dbReference>
<dbReference type="PANTHER" id="PTHR37042:SF4">
    <property type="entry name" value="OUTER MEMBRANE PROTEIN RV1973"/>
    <property type="match status" value="1"/>
</dbReference>
<gene>
    <name evidence="5" type="ORF">QYF68_29110</name>
</gene>